<keyword evidence="1" id="KW-1133">Transmembrane helix</keyword>
<proteinExistence type="predicted"/>
<dbReference type="AlphaFoldDB" id="A0A1A9ZGP8"/>
<dbReference type="EnsemblMetazoa" id="GPAI014098-RA">
    <property type="protein sequence ID" value="GPAI014098-PA"/>
    <property type="gene ID" value="GPAI014098"/>
</dbReference>
<name>A0A1A9ZGP8_GLOPL</name>
<organism evidence="2 3">
    <name type="scientific">Glossina pallidipes</name>
    <name type="common">Tsetse fly</name>
    <dbReference type="NCBI Taxonomy" id="7398"/>
    <lineage>
        <taxon>Eukaryota</taxon>
        <taxon>Metazoa</taxon>
        <taxon>Ecdysozoa</taxon>
        <taxon>Arthropoda</taxon>
        <taxon>Hexapoda</taxon>
        <taxon>Insecta</taxon>
        <taxon>Pterygota</taxon>
        <taxon>Neoptera</taxon>
        <taxon>Endopterygota</taxon>
        <taxon>Diptera</taxon>
        <taxon>Brachycera</taxon>
        <taxon>Muscomorpha</taxon>
        <taxon>Hippoboscoidea</taxon>
        <taxon>Glossinidae</taxon>
        <taxon>Glossina</taxon>
    </lineage>
</organism>
<dbReference type="Proteomes" id="UP000092445">
    <property type="component" value="Unassembled WGS sequence"/>
</dbReference>
<evidence type="ECO:0000313" key="3">
    <source>
        <dbReference type="Proteomes" id="UP000092445"/>
    </source>
</evidence>
<dbReference type="VEuPathDB" id="VectorBase:GPAI014098"/>
<keyword evidence="3" id="KW-1185">Reference proteome</keyword>
<evidence type="ECO:0000256" key="1">
    <source>
        <dbReference type="SAM" id="Phobius"/>
    </source>
</evidence>
<keyword evidence="1" id="KW-0812">Transmembrane</keyword>
<accession>A0A1A9ZGP8</accession>
<protein>
    <submittedName>
        <fullName evidence="2">Uncharacterized protein</fullName>
    </submittedName>
</protein>
<reference evidence="3" key="1">
    <citation type="submission" date="2014-03" db="EMBL/GenBank/DDBJ databases">
        <authorList>
            <person name="Aksoy S."/>
            <person name="Warren W."/>
            <person name="Wilson R.K."/>
        </authorList>
    </citation>
    <scope>NUCLEOTIDE SEQUENCE [LARGE SCALE GENOMIC DNA]</scope>
    <source>
        <strain evidence="3">IAEA</strain>
    </source>
</reference>
<sequence>MVLRAPQTGATQLSVYIGFALTNPFKNRYSKSLYMCNIRFDSIFTIVIADLSIDLFIVVFCLINLCTYVMADFELCMKKILKKSLGFVLAQGAASSPIIHIYRISNSIKSKRKKNILKISFRNNHKGVDAKEESTLNV</sequence>
<keyword evidence="1" id="KW-0472">Membrane</keyword>
<feature type="transmembrane region" description="Helical" evidence="1">
    <location>
        <begin position="85"/>
        <end position="104"/>
    </location>
</feature>
<reference evidence="2" key="2">
    <citation type="submission" date="2020-05" db="UniProtKB">
        <authorList>
            <consortium name="EnsemblMetazoa"/>
        </authorList>
    </citation>
    <scope>IDENTIFICATION</scope>
    <source>
        <strain evidence="2">IAEA</strain>
    </source>
</reference>
<evidence type="ECO:0000313" key="2">
    <source>
        <dbReference type="EnsemblMetazoa" id="GPAI014098-PA"/>
    </source>
</evidence>
<feature type="transmembrane region" description="Helical" evidence="1">
    <location>
        <begin position="43"/>
        <end position="65"/>
    </location>
</feature>